<evidence type="ECO:0000313" key="2">
    <source>
        <dbReference type="EMBL" id="TSJ42483.1"/>
    </source>
</evidence>
<proteinExistence type="predicted"/>
<dbReference type="PROSITE" id="PS50093">
    <property type="entry name" value="PKD"/>
    <property type="match status" value="2"/>
</dbReference>
<dbReference type="EMBL" id="VLPL01000005">
    <property type="protein sequence ID" value="TSJ42483.1"/>
    <property type="molecule type" value="Genomic_DNA"/>
</dbReference>
<name>A0A556MRG9_9FLAO</name>
<reference evidence="2 3" key="1">
    <citation type="submission" date="2019-07" db="EMBL/GenBank/DDBJ databases">
        <authorList>
            <person name="Huq M.A."/>
        </authorList>
    </citation>
    <scope>NUCLEOTIDE SEQUENCE [LARGE SCALE GENOMIC DNA]</scope>
    <source>
        <strain evidence="2 3">MAH-3</strain>
    </source>
</reference>
<dbReference type="Proteomes" id="UP000316008">
    <property type="component" value="Unassembled WGS sequence"/>
</dbReference>
<sequence length="1561" mass="159335">MLTTNYSRNCVSVLFFFLVGIASLYGQEKHAQSGMTAVEKNLTSFPVSEIRNIEAWRKYNDPGYYSHPNFGKLPENAPCENCIEVLEKRTVDERYFINLEDTHEFYSQKALGDLHERIDGAWVTIEPALHPVSGTRYESGYLSDQPVIDFSAARTELKTANGTLFFNNWKLIVVQNGAESSQLTANWSDYTVGSDGTLIHNVFPGIDAEMLVQRGGIKTSFIIKTNEFGVFDQLVFREELHSALSPVHAEFSEGTHNRGIGSLKLMTGTTQLALMDEAKLFAKDGPKSLARSGEYVIHANKVDLLVDYDWINAHIGSYQLIVDPLITGTATLAQASITGSRYNASCNFTNSCDYNLTVPCPAGASITDLTFSFTYSANGTTCWLQDGAMRIATGGCTSPSAAGFYWFCNAIGGGTCSATNQTVYTDLAACIPAPTVANCTAGGQNITFTLKFYRSCWGASGCSNTCIGAGSPWVMNIVGRSLEYTNPTTPITLSGTTVCQGGSLTASTSAIYGIPTYNYNWSFSPTGTPSIGTGTSVNITFPTSGSVTLYSIVTDLCGNQITSNRTVTVTPGTPPTIAAGGPTTFCAGGSVTLTSSSATGNTWSNGATTQSITVTTGGSYTVTVVGGGGCSSTSSATVVTVTPLPATPTITPSGPISFCTGGSVTLTSSSATGNTWSTGATTQSINVTTAGTYTLTVTTSGCTSAPASTTITVNPLPAVPTISTGGPTTFCSGGSVTLTSSSPSGNTWSTGATTQSITVSSSGSYTVTVSNGSCSSTSAATVVTVNPLPAVPTISAGGPTTFCSGGSVTLTSSAATGNTWSTGATTQSITVSSSGSYTVTVSNGSCSSASAAVVVTVNPLPAIPTISASGSTTFCAGGSVTLTSSAATGNTWSTTETTQAINVTTSGSYTVTVSSGSCSSTSAVTLVTVNPLPAVPTITAGGPTTFCSGGSVTLTSSSASGNTWSTGATTQSITVSSSGSYTVTVSNGSCSSASAATVVTVNPLPAVPTIAASGPTTFCSGGSVTLTSSAASGNTWSTGATTQSIIVSTGGSYTVTVSNGSCSSASAATIVTVNPLPAVPTIAASGPTTFCSGGSVTLTSSASTGNIWSTGATTQSITVSTGGSYTVTVSASGCSSASAATIVTVNPIPTVTASNNGPLCVNQPLNLTASGTAGGTYSWTGPNSFSSASQNPTIASVTGADFGVYTVTISVNSCTASATTNVTLNSGISTAILAVGPFCANDGAITLSAANPGGNWSGTGIVNPVTGLFDPSVSGPGSFVITYDIPGSCSGASTTTIVVNPLPATDFTADTLSGCAPLSVNFTNQTPSSVNAQWSFGNGQTSASLLNASANYTSAGCFTVSLNVTDLNGCAATFTKVNFICIHPKADASFTPSPYEATITHPEIHFINTSSNATSYAWNFGDGGNSVAFSPTYTYDEVPSNYVVKLTATNAFGCSDTAKVIVRILDELIYYVPNSFTPNGDEHNNTFQPVFTSGFDPYSFKLLIFNRWGETVFESKDAKVGWDGTYNGMLVQEGIYTWTVSFKDPDTDKKYTANGHLTLVK</sequence>
<dbReference type="Pfam" id="PF13585">
    <property type="entry name" value="CHU_C"/>
    <property type="match status" value="1"/>
</dbReference>
<organism evidence="2 3">
    <name type="scientific">Fluviicola chungangensis</name>
    <dbReference type="NCBI Taxonomy" id="2597671"/>
    <lineage>
        <taxon>Bacteria</taxon>
        <taxon>Pseudomonadati</taxon>
        <taxon>Bacteroidota</taxon>
        <taxon>Flavobacteriia</taxon>
        <taxon>Flavobacteriales</taxon>
        <taxon>Crocinitomicaceae</taxon>
        <taxon>Fluviicola</taxon>
    </lineage>
</organism>
<feature type="domain" description="PKD" evidence="1">
    <location>
        <begin position="1326"/>
        <end position="1375"/>
    </location>
</feature>
<dbReference type="OrthoDB" id="1652165at2"/>
<dbReference type="InterPro" id="IPR035986">
    <property type="entry name" value="PKD_dom_sf"/>
</dbReference>
<accession>A0A556MRG9</accession>
<dbReference type="InterPro" id="IPR000601">
    <property type="entry name" value="PKD_dom"/>
</dbReference>
<evidence type="ECO:0000259" key="1">
    <source>
        <dbReference type="PROSITE" id="PS50093"/>
    </source>
</evidence>
<dbReference type="RefSeq" id="WP_144333436.1">
    <property type="nucleotide sequence ID" value="NZ_VLPL01000005.1"/>
</dbReference>
<dbReference type="NCBIfam" id="TIGR04131">
    <property type="entry name" value="Bac_Flav_CTERM"/>
    <property type="match status" value="1"/>
</dbReference>
<dbReference type="InterPro" id="IPR013783">
    <property type="entry name" value="Ig-like_fold"/>
</dbReference>
<gene>
    <name evidence="2" type="ORF">FO442_12000</name>
</gene>
<dbReference type="Gene3D" id="2.60.40.10">
    <property type="entry name" value="Immunoglobulins"/>
    <property type="match status" value="4"/>
</dbReference>
<dbReference type="Pfam" id="PF18911">
    <property type="entry name" value="PKD_4"/>
    <property type="match status" value="2"/>
</dbReference>
<comment type="caution">
    <text evidence="2">The sequence shown here is derived from an EMBL/GenBank/DDBJ whole genome shotgun (WGS) entry which is preliminary data.</text>
</comment>
<keyword evidence="3" id="KW-1185">Reference proteome</keyword>
<feature type="domain" description="PKD" evidence="1">
    <location>
        <begin position="1410"/>
        <end position="1462"/>
    </location>
</feature>
<dbReference type="InterPro" id="IPR026341">
    <property type="entry name" value="T9SS_type_B"/>
</dbReference>
<dbReference type="CDD" id="cd00146">
    <property type="entry name" value="PKD"/>
    <property type="match status" value="2"/>
</dbReference>
<protein>
    <submittedName>
        <fullName evidence="2">T9SS type B sorting domain-containing protein</fullName>
    </submittedName>
</protein>
<dbReference type="SUPFAM" id="SSF49299">
    <property type="entry name" value="PKD domain"/>
    <property type="match status" value="2"/>
</dbReference>
<dbReference type="SMART" id="SM00089">
    <property type="entry name" value="PKD"/>
    <property type="match status" value="4"/>
</dbReference>
<evidence type="ECO:0000313" key="3">
    <source>
        <dbReference type="Proteomes" id="UP000316008"/>
    </source>
</evidence>
<dbReference type="InterPro" id="IPR022409">
    <property type="entry name" value="PKD/Chitinase_dom"/>
</dbReference>